<dbReference type="InterPro" id="IPR036388">
    <property type="entry name" value="WH-like_DNA-bd_sf"/>
</dbReference>
<organism evidence="6 7">
    <name type="scientific">Streptomyces lacrimifluminis</name>
    <dbReference type="NCBI Taxonomy" id="1500077"/>
    <lineage>
        <taxon>Bacteria</taxon>
        <taxon>Bacillati</taxon>
        <taxon>Actinomycetota</taxon>
        <taxon>Actinomycetes</taxon>
        <taxon>Kitasatosporales</taxon>
        <taxon>Streptomycetaceae</taxon>
        <taxon>Streptomyces</taxon>
    </lineage>
</organism>
<evidence type="ECO:0000313" key="6">
    <source>
        <dbReference type="EMBL" id="GGJ71733.1"/>
    </source>
</evidence>
<comment type="caution">
    <text evidence="6">The sequence shown here is derived from an EMBL/GenBank/DDBJ whole genome shotgun (WGS) entry which is preliminary data.</text>
</comment>
<protein>
    <recommendedName>
        <fullName evidence="5">RNA polymerase sigma factor 70 region 4 type 2 domain-containing protein</fullName>
    </recommendedName>
</protein>
<keyword evidence="7" id="KW-1185">Reference proteome</keyword>
<dbReference type="SUPFAM" id="SSF88659">
    <property type="entry name" value="Sigma3 and sigma4 domains of RNA polymerase sigma factors"/>
    <property type="match status" value="1"/>
</dbReference>
<dbReference type="GO" id="GO:0003677">
    <property type="term" value="F:DNA binding"/>
    <property type="evidence" value="ECO:0007669"/>
    <property type="project" value="InterPro"/>
</dbReference>
<evidence type="ECO:0000256" key="3">
    <source>
        <dbReference type="ARBA" id="ARBA00023082"/>
    </source>
</evidence>
<evidence type="ECO:0000256" key="2">
    <source>
        <dbReference type="ARBA" id="ARBA00023015"/>
    </source>
</evidence>
<dbReference type="Proteomes" id="UP000625682">
    <property type="component" value="Unassembled WGS sequence"/>
</dbReference>
<gene>
    <name evidence="6" type="ORF">GCM10012282_80820</name>
</gene>
<dbReference type="Pfam" id="PF08281">
    <property type="entry name" value="Sigma70_r4_2"/>
    <property type="match status" value="1"/>
</dbReference>
<proteinExistence type="inferred from homology"/>
<keyword evidence="2" id="KW-0805">Transcription regulation</keyword>
<dbReference type="InterPro" id="IPR013249">
    <property type="entry name" value="RNA_pol_sigma70_r4_t2"/>
</dbReference>
<reference evidence="6" key="1">
    <citation type="journal article" date="2014" name="Int. J. Syst. Evol. Microbiol.">
        <title>Complete genome sequence of Corynebacterium casei LMG S-19264T (=DSM 44701T), isolated from a smear-ripened cheese.</title>
        <authorList>
            <consortium name="US DOE Joint Genome Institute (JGI-PGF)"/>
            <person name="Walter F."/>
            <person name="Albersmeier A."/>
            <person name="Kalinowski J."/>
            <person name="Ruckert C."/>
        </authorList>
    </citation>
    <scope>NUCLEOTIDE SEQUENCE</scope>
    <source>
        <strain evidence="6">CGMCC 4.7272</strain>
    </source>
</reference>
<dbReference type="AlphaFoldDB" id="A0A917PDD4"/>
<evidence type="ECO:0000256" key="1">
    <source>
        <dbReference type="ARBA" id="ARBA00010641"/>
    </source>
</evidence>
<evidence type="ECO:0000259" key="5">
    <source>
        <dbReference type="Pfam" id="PF08281"/>
    </source>
</evidence>
<dbReference type="EMBL" id="BMMU01000074">
    <property type="protein sequence ID" value="GGJ71733.1"/>
    <property type="molecule type" value="Genomic_DNA"/>
</dbReference>
<dbReference type="InterPro" id="IPR013324">
    <property type="entry name" value="RNA_pol_sigma_r3/r4-like"/>
</dbReference>
<keyword evidence="3" id="KW-0731">Sigma factor</keyword>
<keyword evidence="4" id="KW-0804">Transcription</keyword>
<dbReference type="Gene3D" id="1.10.10.10">
    <property type="entry name" value="Winged helix-like DNA-binding domain superfamily/Winged helix DNA-binding domain"/>
    <property type="match status" value="1"/>
</dbReference>
<name>A0A917PDD4_9ACTN</name>
<feature type="domain" description="RNA polymerase sigma factor 70 region 4 type 2" evidence="5">
    <location>
        <begin position="2"/>
        <end position="36"/>
    </location>
</feature>
<comment type="similarity">
    <text evidence="1">Belongs to the sigma-70 factor family. ECF subfamily.</text>
</comment>
<reference evidence="6" key="2">
    <citation type="submission" date="2020-09" db="EMBL/GenBank/DDBJ databases">
        <authorList>
            <person name="Sun Q."/>
            <person name="Zhou Y."/>
        </authorList>
    </citation>
    <scope>NUCLEOTIDE SEQUENCE</scope>
    <source>
        <strain evidence="6">CGMCC 4.7272</strain>
    </source>
</reference>
<evidence type="ECO:0000313" key="7">
    <source>
        <dbReference type="Proteomes" id="UP000625682"/>
    </source>
</evidence>
<accession>A0A917PDD4</accession>
<dbReference type="GO" id="GO:0006352">
    <property type="term" value="P:DNA-templated transcription initiation"/>
    <property type="evidence" value="ECO:0007669"/>
    <property type="project" value="InterPro"/>
</dbReference>
<sequence length="49" mass="5523">MMARHLDGFSTAEIAESMGLEQAAVLQNLSRARRTLKQQLGIADRRRPQ</sequence>
<evidence type="ECO:0000256" key="4">
    <source>
        <dbReference type="ARBA" id="ARBA00023163"/>
    </source>
</evidence>
<dbReference type="GO" id="GO:0016987">
    <property type="term" value="F:sigma factor activity"/>
    <property type="evidence" value="ECO:0007669"/>
    <property type="project" value="UniProtKB-KW"/>
</dbReference>